<sequence>MIVPARARYHWTAGGGAWASLHQKSSSLPGRAMVDQRLAAEDGGLSLRYQGFPEGLKYIVPYPGEQGGLVAEPVRRTGWRAIRDGVAEPGADLLLVGCSARRARRLPSQRSLVLPFRVNLLLDVGDDIDAMYRRVSRRQRREFAAARRKHEWTAEISRDEADFDFFHERMHLPAMALRHREQTRSTDRDIALHCLLRKGFLLFVTEGGKRVTGVLCRLDDHGRTLRMRLLGVLDGDETHYRSGAVKAVYYLTMEWAAAHGVTRIDFAGADPFPGRGVYQFKSRFHPITALPSDHHRDRRVYVRVDADTPRVRDFLVATPMIAVDGSGRLVATFFRDAARPERTDIVAEGPGVHATRVIDLDEFLVGAQRTPTRR</sequence>
<keyword evidence="2" id="KW-0012">Acyltransferase</keyword>
<dbReference type="GO" id="GO:0016746">
    <property type="term" value="F:acyltransferase activity"/>
    <property type="evidence" value="ECO:0007669"/>
    <property type="project" value="UniProtKB-KW"/>
</dbReference>
<dbReference type="Proteomes" id="UP001304298">
    <property type="component" value="Unassembled WGS sequence"/>
</dbReference>
<name>A0ABU5R4P1_9PSEU</name>
<dbReference type="InterPro" id="IPR016181">
    <property type="entry name" value="Acyl_CoA_acyltransferase"/>
</dbReference>
<dbReference type="RefSeq" id="WP_323326269.1">
    <property type="nucleotide sequence ID" value="NZ_JAYFSI010000002.1"/>
</dbReference>
<evidence type="ECO:0000259" key="1">
    <source>
        <dbReference type="Pfam" id="PF13480"/>
    </source>
</evidence>
<accession>A0ABU5R4P1</accession>
<dbReference type="EC" id="2.3.1.-" evidence="2"/>
<dbReference type="InterPro" id="IPR038740">
    <property type="entry name" value="BioF2-like_GNAT_dom"/>
</dbReference>
<feature type="domain" description="BioF2-like acetyltransferase" evidence="1">
    <location>
        <begin position="133"/>
        <end position="281"/>
    </location>
</feature>
<protein>
    <submittedName>
        <fullName evidence="2">GNAT family N-acetyltransferase</fullName>
        <ecNumber evidence="2">2.3.1.-</ecNumber>
    </submittedName>
</protein>
<proteinExistence type="predicted"/>
<reference evidence="2 3" key="1">
    <citation type="submission" date="2023-12" db="EMBL/GenBank/DDBJ databases">
        <title>Amycolatopsis sp. V23-08.</title>
        <authorList>
            <person name="Somphong A."/>
        </authorList>
    </citation>
    <scope>NUCLEOTIDE SEQUENCE [LARGE SCALE GENOMIC DNA]</scope>
    <source>
        <strain evidence="2 3">V23-08</strain>
    </source>
</reference>
<evidence type="ECO:0000313" key="2">
    <source>
        <dbReference type="EMBL" id="MEA5360276.1"/>
    </source>
</evidence>
<keyword evidence="3" id="KW-1185">Reference proteome</keyword>
<dbReference type="Pfam" id="PF13480">
    <property type="entry name" value="Acetyltransf_6"/>
    <property type="match status" value="1"/>
</dbReference>
<comment type="caution">
    <text evidence="2">The sequence shown here is derived from an EMBL/GenBank/DDBJ whole genome shotgun (WGS) entry which is preliminary data.</text>
</comment>
<keyword evidence="2" id="KW-0808">Transferase</keyword>
<gene>
    <name evidence="2" type="ORF">VA596_12080</name>
</gene>
<dbReference type="EMBL" id="JAYFSI010000002">
    <property type="protein sequence ID" value="MEA5360276.1"/>
    <property type="molecule type" value="Genomic_DNA"/>
</dbReference>
<dbReference type="SUPFAM" id="SSF55729">
    <property type="entry name" value="Acyl-CoA N-acyltransferases (Nat)"/>
    <property type="match status" value="1"/>
</dbReference>
<organism evidence="2 3">
    <name type="scientific">Amycolatopsis heterodermiae</name>
    <dbReference type="NCBI Taxonomy" id="3110235"/>
    <lineage>
        <taxon>Bacteria</taxon>
        <taxon>Bacillati</taxon>
        <taxon>Actinomycetota</taxon>
        <taxon>Actinomycetes</taxon>
        <taxon>Pseudonocardiales</taxon>
        <taxon>Pseudonocardiaceae</taxon>
        <taxon>Amycolatopsis</taxon>
    </lineage>
</organism>
<evidence type="ECO:0000313" key="3">
    <source>
        <dbReference type="Proteomes" id="UP001304298"/>
    </source>
</evidence>
<dbReference type="Gene3D" id="3.40.630.30">
    <property type="match status" value="1"/>
</dbReference>